<evidence type="ECO:0000259" key="10">
    <source>
        <dbReference type="PROSITE" id="PS50163"/>
    </source>
</evidence>
<dbReference type="CDD" id="cd19513">
    <property type="entry name" value="Rad51"/>
    <property type="match status" value="1"/>
</dbReference>
<feature type="domain" description="RecA family profile 1" evidence="9">
    <location>
        <begin position="106"/>
        <end position="277"/>
    </location>
</feature>
<dbReference type="NCBIfam" id="NF003301">
    <property type="entry name" value="PRK04301.1"/>
    <property type="match status" value="1"/>
</dbReference>
<dbReference type="InterPro" id="IPR020587">
    <property type="entry name" value="RecA_monomer-monomer_interface"/>
</dbReference>
<dbReference type="GO" id="GO:0007131">
    <property type="term" value="P:reciprocal meiotic recombination"/>
    <property type="evidence" value="ECO:0007669"/>
    <property type="project" value="TreeGrafter"/>
</dbReference>
<dbReference type="FunFam" id="1.10.150.20:FF:000008">
    <property type="entry name" value="DNA repair protein RAD51 homolog"/>
    <property type="match status" value="1"/>
</dbReference>
<keyword evidence="4 6" id="KW-0067">ATP-binding</keyword>
<feature type="coiled-coil region" evidence="8">
    <location>
        <begin position="1"/>
        <end position="29"/>
    </location>
</feature>
<organism evidence="11 12">
    <name type="scientific">Chloropicon primus</name>
    <dbReference type="NCBI Taxonomy" id="1764295"/>
    <lineage>
        <taxon>Eukaryota</taxon>
        <taxon>Viridiplantae</taxon>
        <taxon>Chlorophyta</taxon>
        <taxon>Chloropicophyceae</taxon>
        <taxon>Chloropicales</taxon>
        <taxon>Chloropicaceae</taxon>
        <taxon>Chloropicon</taxon>
    </lineage>
</organism>
<name>A0A5B8MM12_9CHLO</name>
<dbReference type="GO" id="GO:0140664">
    <property type="term" value="F:ATP-dependent DNA damage sensor activity"/>
    <property type="evidence" value="ECO:0007669"/>
    <property type="project" value="InterPro"/>
</dbReference>
<evidence type="ECO:0000256" key="4">
    <source>
        <dbReference type="ARBA" id="ARBA00022840"/>
    </source>
</evidence>
<dbReference type="FunFam" id="3.40.50.300:FF:000092">
    <property type="entry name" value="DNA repair protein Rad51 homolog"/>
    <property type="match status" value="1"/>
</dbReference>
<sequence length="349" mass="37944">MAAAVAQRVEENEEMREAAEREMEELAMGPIPIQTLTSKGISAGDIKKLIEGGVHTVECLAHLSKKELCQIKGISENKVEKLQQVAWTIVPMGFTTATVIAENQQEKIMIHTGCKEVDAILEGGLEAGSITEIYGEYRCGKTQFCHTLCVTCQLPLQQGGGEGKALYIDTEGTFRPQRLHAIAERFNLNPSDVLDNVAYARAHNTDHQAQLLVAAASMMAEARFALIIVDSATSLYRSEFNGRGELSVRQVHLGRFLRQLQRLAEEFGVAIVVTNQVVAANLDGAGGMFAGPSIKAIGGNIMAHGTTTRLWFKKGRGENRMVKIISSPCLAERDAQFAIGTDGVNDCKE</sequence>
<gene>
    <name evidence="11" type="ORF">A3770_05p40510</name>
</gene>
<dbReference type="PROSITE" id="PS50163">
    <property type="entry name" value="RECA_3"/>
    <property type="match status" value="1"/>
</dbReference>
<feature type="domain" description="RecA family profile 2" evidence="10">
    <location>
        <begin position="286"/>
        <end position="349"/>
    </location>
</feature>
<keyword evidence="7" id="KW-0234">DNA repair</keyword>
<evidence type="ECO:0000313" key="11">
    <source>
        <dbReference type="EMBL" id="QDZ21533.1"/>
    </source>
</evidence>
<dbReference type="InterPro" id="IPR011941">
    <property type="entry name" value="DNA_recomb/repair_Rad51"/>
</dbReference>
<evidence type="ECO:0000256" key="5">
    <source>
        <dbReference type="ARBA" id="ARBA00023242"/>
    </source>
</evidence>
<dbReference type="SMART" id="SM00382">
    <property type="entry name" value="AAA"/>
    <property type="match status" value="1"/>
</dbReference>
<dbReference type="Gene3D" id="1.10.150.20">
    <property type="entry name" value="5' to 3' exonuclease, C-terminal subdomain"/>
    <property type="match status" value="1"/>
</dbReference>
<comment type="similarity">
    <text evidence="2 7">Belongs to the RecA family. RAD51 subfamily.</text>
</comment>
<evidence type="ECO:0000256" key="6">
    <source>
        <dbReference type="RuleBase" id="RU003422"/>
    </source>
</evidence>
<protein>
    <recommendedName>
        <fullName evidence="7">DNA repair protein RAD51 homolog</fullName>
    </recommendedName>
</protein>
<dbReference type="Pfam" id="PF14520">
    <property type="entry name" value="HHH_5"/>
    <property type="match status" value="1"/>
</dbReference>
<dbReference type="GO" id="GO:0003690">
    <property type="term" value="F:double-stranded DNA binding"/>
    <property type="evidence" value="ECO:0007669"/>
    <property type="project" value="InterPro"/>
</dbReference>
<evidence type="ECO:0000256" key="8">
    <source>
        <dbReference type="SAM" id="Coils"/>
    </source>
</evidence>
<dbReference type="GO" id="GO:0003697">
    <property type="term" value="F:single-stranded DNA binding"/>
    <property type="evidence" value="ECO:0007669"/>
    <property type="project" value="InterPro"/>
</dbReference>
<dbReference type="NCBIfam" id="TIGR02239">
    <property type="entry name" value="recomb_RAD51"/>
    <property type="match status" value="1"/>
</dbReference>
<dbReference type="GO" id="GO:0070192">
    <property type="term" value="P:chromosome organization involved in meiotic cell cycle"/>
    <property type="evidence" value="ECO:0007669"/>
    <property type="project" value="TreeGrafter"/>
</dbReference>
<keyword evidence="5 7" id="KW-0539">Nucleus</keyword>
<reference evidence="11 12" key="1">
    <citation type="submission" date="2018-07" db="EMBL/GenBank/DDBJ databases">
        <title>The complete nuclear genome of the prasinophyte Chloropicon primus (CCMP1205).</title>
        <authorList>
            <person name="Pombert J.-F."/>
            <person name="Otis C."/>
            <person name="Turmel M."/>
            <person name="Lemieux C."/>
        </authorList>
    </citation>
    <scope>NUCLEOTIDE SEQUENCE [LARGE SCALE GENOMIC DNA]</scope>
    <source>
        <strain evidence="11 12">CCMP1205</strain>
    </source>
</reference>
<evidence type="ECO:0000256" key="3">
    <source>
        <dbReference type="ARBA" id="ARBA00022741"/>
    </source>
</evidence>
<dbReference type="PANTHER" id="PTHR22942">
    <property type="entry name" value="RECA/RAD51/RADA DNA STRAND-PAIRING FAMILY MEMBER"/>
    <property type="match status" value="1"/>
</dbReference>
<proteinExistence type="inferred from homology"/>
<dbReference type="GO" id="GO:0000150">
    <property type="term" value="F:DNA strand exchange activity"/>
    <property type="evidence" value="ECO:0007669"/>
    <property type="project" value="InterPro"/>
</dbReference>
<evidence type="ECO:0000256" key="2">
    <source>
        <dbReference type="ARBA" id="ARBA00007095"/>
    </source>
</evidence>
<dbReference type="PROSITE" id="PS50162">
    <property type="entry name" value="RECA_2"/>
    <property type="match status" value="1"/>
</dbReference>
<dbReference type="InterPro" id="IPR013632">
    <property type="entry name" value="Rad51_C"/>
</dbReference>
<evidence type="ECO:0000313" key="12">
    <source>
        <dbReference type="Proteomes" id="UP000316726"/>
    </source>
</evidence>
<dbReference type="InterPro" id="IPR010995">
    <property type="entry name" value="DNA_repair_Rad51/TF_NusA_a-hlx"/>
</dbReference>
<dbReference type="GO" id="GO:0006312">
    <property type="term" value="P:mitotic recombination"/>
    <property type="evidence" value="ECO:0007669"/>
    <property type="project" value="TreeGrafter"/>
</dbReference>
<dbReference type="AlphaFoldDB" id="A0A5B8MM12"/>
<comment type="function">
    <text evidence="7">Binds to single and double-stranded DNA and exhibits DNA-dependent ATPase activity. Unwinds duplex DNA. Component of the meiotic recombination pathway. Seems to play a role in mediating chromosome homology search, chromosome pairing and synapsis at early stages and probably chromosome crossing-over at later stages in meiosis. Probably is involved in the repair of meiotic double strand breaks (DBSs) and in homologous recombination.</text>
</comment>
<dbReference type="PANTHER" id="PTHR22942:SF39">
    <property type="entry name" value="DNA REPAIR PROTEIN RAD51 HOMOLOG 1"/>
    <property type="match status" value="1"/>
</dbReference>
<dbReference type="STRING" id="1764295.A0A5B8MM12"/>
<keyword evidence="12" id="KW-1185">Reference proteome</keyword>
<dbReference type="InterPro" id="IPR020588">
    <property type="entry name" value="RecA_ATP-bd"/>
</dbReference>
<dbReference type="Gene3D" id="3.40.50.300">
    <property type="entry name" value="P-loop containing nucleotide triphosphate hydrolases"/>
    <property type="match status" value="1"/>
</dbReference>
<dbReference type="GO" id="GO:0005524">
    <property type="term" value="F:ATP binding"/>
    <property type="evidence" value="ECO:0007669"/>
    <property type="project" value="UniProtKB-KW"/>
</dbReference>
<dbReference type="SUPFAM" id="SSF47794">
    <property type="entry name" value="Rad51 N-terminal domain-like"/>
    <property type="match status" value="1"/>
</dbReference>
<dbReference type="GO" id="GO:0000794">
    <property type="term" value="C:condensed nuclear chromosome"/>
    <property type="evidence" value="ECO:0007669"/>
    <property type="project" value="TreeGrafter"/>
</dbReference>
<dbReference type="InterPro" id="IPR003593">
    <property type="entry name" value="AAA+_ATPase"/>
</dbReference>
<dbReference type="OrthoDB" id="10251254at2759"/>
<dbReference type="InterPro" id="IPR016467">
    <property type="entry name" value="DNA_recomb/repair_RecA-like"/>
</dbReference>
<dbReference type="Pfam" id="PF08423">
    <property type="entry name" value="Rad51"/>
    <property type="match status" value="1"/>
</dbReference>
<comment type="subcellular location">
    <subcellularLocation>
        <location evidence="1 7">Nucleus</location>
    </subcellularLocation>
</comment>
<dbReference type="GO" id="GO:0000730">
    <property type="term" value="P:DNA recombinase assembly"/>
    <property type="evidence" value="ECO:0007669"/>
    <property type="project" value="TreeGrafter"/>
</dbReference>
<keyword evidence="7" id="KW-0233">DNA recombination</keyword>
<accession>A0A5B8MM12</accession>
<dbReference type="InterPro" id="IPR027417">
    <property type="entry name" value="P-loop_NTPase"/>
</dbReference>
<dbReference type="GO" id="GO:0042148">
    <property type="term" value="P:DNA strand invasion"/>
    <property type="evidence" value="ECO:0007669"/>
    <property type="project" value="TreeGrafter"/>
</dbReference>
<dbReference type="EMBL" id="CP031038">
    <property type="protein sequence ID" value="QDZ21533.1"/>
    <property type="molecule type" value="Genomic_DNA"/>
</dbReference>
<dbReference type="PIRSF" id="PIRSF005856">
    <property type="entry name" value="Rad51"/>
    <property type="match status" value="1"/>
</dbReference>
<dbReference type="Proteomes" id="UP000316726">
    <property type="component" value="Chromosome 5"/>
</dbReference>
<evidence type="ECO:0000259" key="9">
    <source>
        <dbReference type="PROSITE" id="PS50162"/>
    </source>
</evidence>
<dbReference type="GO" id="GO:1990426">
    <property type="term" value="P:mitotic recombination-dependent replication fork processing"/>
    <property type="evidence" value="ECO:0007669"/>
    <property type="project" value="InterPro"/>
</dbReference>
<evidence type="ECO:0000256" key="7">
    <source>
        <dbReference type="RuleBase" id="RU364139"/>
    </source>
</evidence>
<keyword evidence="3 6" id="KW-0547">Nucleotide-binding</keyword>
<keyword evidence="7" id="KW-0238">DNA-binding</keyword>
<dbReference type="SUPFAM" id="SSF52540">
    <property type="entry name" value="P-loop containing nucleoside triphosphate hydrolases"/>
    <property type="match status" value="1"/>
</dbReference>
<evidence type="ECO:0000256" key="1">
    <source>
        <dbReference type="ARBA" id="ARBA00004123"/>
    </source>
</evidence>
<keyword evidence="8" id="KW-0175">Coiled coil</keyword>
<keyword evidence="7" id="KW-0227">DNA damage</keyword>